<gene>
    <name evidence="4" type="ORF">L0Y14_02235</name>
</gene>
<dbReference type="InterPro" id="IPR052020">
    <property type="entry name" value="Cyclic_di-GMP/3'3'-cGAMP_PDE"/>
</dbReference>
<evidence type="ECO:0000313" key="4">
    <source>
        <dbReference type="EMBL" id="USF88086.1"/>
    </source>
</evidence>
<reference evidence="4" key="1">
    <citation type="journal article" date="2022" name="Mol. Ecol. Resour.">
        <title>The complete and closed genome of the facultative generalist Candidatus Endoriftia persephone from deep-sea hydrothermal vents.</title>
        <authorList>
            <person name="de Oliveira A.L."/>
            <person name="Srivastava A."/>
            <person name="Espada-Hinojosa S."/>
            <person name="Bright M."/>
        </authorList>
    </citation>
    <scope>NUCLEOTIDE SEQUENCE</scope>
    <source>
        <strain evidence="4">Tica-EPR-9o50.N</strain>
    </source>
</reference>
<dbReference type="CDD" id="cd00077">
    <property type="entry name" value="HDc"/>
    <property type="match status" value="1"/>
</dbReference>
<dbReference type="PROSITE" id="PS50110">
    <property type="entry name" value="RESPONSE_REGULATORY"/>
    <property type="match status" value="1"/>
</dbReference>
<dbReference type="AlphaFoldDB" id="A0A9J6ZYZ7"/>
<protein>
    <submittedName>
        <fullName evidence="4">Two-component system response regulator</fullName>
    </submittedName>
</protein>
<sequence length="361" mass="41096">MTSDTGYSILVVDDESFYINVLVDLLREQYRVTVAKSGQQALSRVSSEIPPDLILLDILMPEMDGYEVCKQLKADPCTVDIPVIFLTVKSEVDDEIRGFQLGAVDYITKPMSPPLVLSRVKTHLALSQTRRILKNQNQLLEERVRERTHEISRTQDVAIFCLASLAETRDNETGNHIRRTQHYIQLLANHLKAYPRFQKTLNNEYIDLLFKSAPLHDIGKVGVADKILLKPGKLDPAEWEEMKRHAQYGFDALLRAEQELGSTAFLQLAREICLTHHEKWDGTGYPNGLIGEAIPLSGRLMALADVYDALITSRVYKEAFSHETAVEMIREERGRHFDPEVVRAFLDLEDSFQAVANRFTE</sequence>
<dbReference type="InterPro" id="IPR003607">
    <property type="entry name" value="HD/PDEase_dom"/>
</dbReference>
<evidence type="ECO:0000259" key="2">
    <source>
        <dbReference type="PROSITE" id="PS50110"/>
    </source>
</evidence>
<keyword evidence="1" id="KW-0597">Phosphoprotein</keyword>
<dbReference type="GO" id="GO:0008081">
    <property type="term" value="F:phosphoric diester hydrolase activity"/>
    <property type="evidence" value="ECO:0007669"/>
    <property type="project" value="UniProtKB-ARBA"/>
</dbReference>
<proteinExistence type="predicted"/>
<dbReference type="PROSITE" id="PS51832">
    <property type="entry name" value="HD_GYP"/>
    <property type="match status" value="1"/>
</dbReference>
<dbReference type="CDD" id="cd19920">
    <property type="entry name" value="REC_PA4781-like"/>
    <property type="match status" value="1"/>
</dbReference>
<dbReference type="Gene3D" id="1.10.3210.10">
    <property type="entry name" value="Hypothetical protein af1432"/>
    <property type="match status" value="1"/>
</dbReference>
<dbReference type="SMART" id="SM00448">
    <property type="entry name" value="REC"/>
    <property type="match status" value="1"/>
</dbReference>
<dbReference type="InterPro" id="IPR011006">
    <property type="entry name" value="CheY-like_superfamily"/>
</dbReference>
<evidence type="ECO:0000313" key="5">
    <source>
        <dbReference type="Proteomes" id="UP001056649"/>
    </source>
</evidence>
<dbReference type="SUPFAM" id="SSF52172">
    <property type="entry name" value="CheY-like"/>
    <property type="match status" value="1"/>
</dbReference>
<dbReference type="Pfam" id="PF00072">
    <property type="entry name" value="Response_reg"/>
    <property type="match status" value="1"/>
</dbReference>
<dbReference type="SMART" id="SM00471">
    <property type="entry name" value="HDc"/>
    <property type="match status" value="1"/>
</dbReference>
<evidence type="ECO:0000256" key="1">
    <source>
        <dbReference type="PROSITE-ProRule" id="PRU00169"/>
    </source>
</evidence>
<accession>A0A9J6ZYZ7</accession>
<dbReference type="GO" id="GO:0000160">
    <property type="term" value="P:phosphorelay signal transduction system"/>
    <property type="evidence" value="ECO:0007669"/>
    <property type="project" value="InterPro"/>
</dbReference>
<dbReference type="SUPFAM" id="SSF109604">
    <property type="entry name" value="HD-domain/PDEase-like"/>
    <property type="match status" value="1"/>
</dbReference>
<dbReference type="EMBL" id="CP090569">
    <property type="protein sequence ID" value="USF88086.1"/>
    <property type="molecule type" value="Genomic_DNA"/>
</dbReference>
<dbReference type="PANTHER" id="PTHR45228">
    <property type="entry name" value="CYCLIC DI-GMP PHOSPHODIESTERASE TM_0186-RELATED"/>
    <property type="match status" value="1"/>
</dbReference>
<organism evidence="4 5">
    <name type="scientific">Candidatus Endoriftia persephonae</name>
    <dbReference type="NCBI Taxonomy" id="393765"/>
    <lineage>
        <taxon>Bacteria</taxon>
        <taxon>Pseudomonadati</taxon>
        <taxon>Pseudomonadota</taxon>
        <taxon>Gammaproteobacteria</taxon>
        <taxon>Chromatiales</taxon>
        <taxon>Sedimenticolaceae</taxon>
        <taxon>Candidatus Endoriftia</taxon>
    </lineage>
</organism>
<dbReference type="Proteomes" id="UP001056649">
    <property type="component" value="Chromosome"/>
</dbReference>
<dbReference type="Pfam" id="PF13487">
    <property type="entry name" value="HD_5"/>
    <property type="match status" value="1"/>
</dbReference>
<dbReference type="PANTHER" id="PTHR45228:SF5">
    <property type="entry name" value="CYCLIC DI-GMP PHOSPHODIESTERASE VC_1348-RELATED"/>
    <property type="match status" value="1"/>
</dbReference>
<evidence type="ECO:0000259" key="3">
    <source>
        <dbReference type="PROSITE" id="PS51832"/>
    </source>
</evidence>
<dbReference type="RefSeq" id="WP_005958588.1">
    <property type="nucleotide sequence ID" value="NZ_CP090569.1"/>
</dbReference>
<feature type="modified residue" description="4-aspartylphosphate" evidence="1">
    <location>
        <position position="57"/>
    </location>
</feature>
<dbReference type="Gene3D" id="3.40.50.2300">
    <property type="match status" value="1"/>
</dbReference>
<feature type="domain" description="Response regulatory" evidence="2">
    <location>
        <begin position="8"/>
        <end position="124"/>
    </location>
</feature>
<dbReference type="InterPro" id="IPR001789">
    <property type="entry name" value="Sig_transdc_resp-reg_receiver"/>
</dbReference>
<keyword evidence="5" id="KW-1185">Reference proteome</keyword>
<name>A0A9J6ZYZ7_9GAMM</name>
<dbReference type="InterPro" id="IPR037522">
    <property type="entry name" value="HD_GYP_dom"/>
</dbReference>
<feature type="domain" description="HD-GYP" evidence="3">
    <location>
        <begin position="151"/>
        <end position="361"/>
    </location>
</feature>
<dbReference type="KEGG" id="eps:L0Y14_02235"/>